<dbReference type="Pfam" id="PF17210">
    <property type="entry name" value="SdrD_B"/>
    <property type="match status" value="2"/>
</dbReference>
<name>A0A923PIB4_9BACT</name>
<reference evidence="5" key="1">
    <citation type="submission" date="2020-08" db="EMBL/GenBank/DDBJ databases">
        <title>Lewinella bacteria from marine environments.</title>
        <authorList>
            <person name="Zhong Y."/>
        </authorList>
    </citation>
    <scope>NUCLEOTIDE SEQUENCE</scope>
    <source>
        <strain evidence="5">KCTC 42187</strain>
    </source>
</reference>
<dbReference type="PANTHER" id="PTHR23303">
    <property type="entry name" value="CARBOXYPEPTIDASE REGULATORY REGION-CONTAINING"/>
    <property type="match status" value="1"/>
</dbReference>
<evidence type="ECO:0000313" key="5">
    <source>
        <dbReference type="EMBL" id="MBC6993809.1"/>
    </source>
</evidence>
<dbReference type="InterPro" id="IPR013783">
    <property type="entry name" value="Ig-like_fold"/>
</dbReference>
<dbReference type="GO" id="GO:0005576">
    <property type="term" value="C:extracellular region"/>
    <property type="evidence" value="ECO:0007669"/>
    <property type="project" value="UniProtKB-SubCell"/>
</dbReference>
<keyword evidence="3" id="KW-0732">Signal</keyword>
<dbReference type="InterPro" id="IPR035986">
    <property type="entry name" value="PKD_dom_sf"/>
</dbReference>
<dbReference type="CDD" id="cd00146">
    <property type="entry name" value="PKD"/>
    <property type="match status" value="1"/>
</dbReference>
<accession>A0A923PIB4</accession>
<evidence type="ECO:0000259" key="4">
    <source>
        <dbReference type="PROSITE" id="PS50093"/>
    </source>
</evidence>
<proteinExistence type="predicted"/>
<comment type="caution">
    <text evidence="5">The sequence shown here is derived from an EMBL/GenBank/DDBJ whole genome shotgun (WGS) entry which is preliminary data.</text>
</comment>
<dbReference type="InterPro" id="IPR022409">
    <property type="entry name" value="PKD/Chitinase_dom"/>
</dbReference>
<dbReference type="InterPro" id="IPR051417">
    <property type="entry name" value="SDr/BOS_complex"/>
</dbReference>
<dbReference type="RefSeq" id="WP_187465908.1">
    <property type="nucleotide sequence ID" value="NZ_JACSIT010000078.1"/>
</dbReference>
<evidence type="ECO:0000256" key="3">
    <source>
        <dbReference type="ARBA" id="ARBA00022729"/>
    </source>
</evidence>
<dbReference type="Pfam" id="PF13573">
    <property type="entry name" value="SprB"/>
    <property type="match status" value="12"/>
</dbReference>
<evidence type="ECO:0000313" key="6">
    <source>
        <dbReference type="Proteomes" id="UP000650081"/>
    </source>
</evidence>
<keyword evidence="2" id="KW-0964">Secreted</keyword>
<dbReference type="Gene3D" id="2.60.40.740">
    <property type="match status" value="11"/>
</dbReference>
<dbReference type="InterPro" id="IPR026444">
    <property type="entry name" value="Secre_tail"/>
</dbReference>
<dbReference type="EMBL" id="JACSIT010000078">
    <property type="protein sequence ID" value="MBC6993809.1"/>
    <property type="molecule type" value="Genomic_DNA"/>
</dbReference>
<keyword evidence="6" id="KW-1185">Reference proteome</keyword>
<dbReference type="PANTHER" id="PTHR23303:SF15">
    <property type="entry name" value="COLOSSIN-A"/>
    <property type="match status" value="1"/>
</dbReference>
<dbReference type="PROSITE" id="PS50093">
    <property type="entry name" value="PKD"/>
    <property type="match status" value="1"/>
</dbReference>
<comment type="subcellular location">
    <subcellularLocation>
        <location evidence="1">Secreted</location>
    </subcellularLocation>
</comment>
<evidence type="ECO:0000256" key="2">
    <source>
        <dbReference type="ARBA" id="ARBA00022525"/>
    </source>
</evidence>
<feature type="domain" description="PKD" evidence="4">
    <location>
        <begin position="1582"/>
        <end position="1661"/>
    </location>
</feature>
<organism evidence="5 6">
    <name type="scientific">Neolewinella lacunae</name>
    <dbReference type="NCBI Taxonomy" id="1517758"/>
    <lineage>
        <taxon>Bacteria</taxon>
        <taxon>Pseudomonadati</taxon>
        <taxon>Bacteroidota</taxon>
        <taxon>Saprospiria</taxon>
        <taxon>Saprospirales</taxon>
        <taxon>Lewinellaceae</taxon>
        <taxon>Neolewinella</taxon>
    </lineage>
</organism>
<dbReference type="Proteomes" id="UP000650081">
    <property type="component" value="Unassembled WGS sequence"/>
</dbReference>
<dbReference type="Pfam" id="PF18962">
    <property type="entry name" value="Por_Secre_tail"/>
    <property type="match status" value="1"/>
</dbReference>
<dbReference type="InterPro" id="IPR025667">
    <property type="entry name" value="SprB_repeat"/>
</dbReference>
<dbReference type="SMART" id="SM00089">
    <property type="entry name" value="PKD"/>
    <property type="match status" value="5"/>
</dbReference>
<gene>
    <name evidence="5" type="ORF">H9S92_06535</name>
</gene>
<dbReference type="SUPFAM" id="SSF49299">
    <property type="entry name" value="PKD domain"/>
    <property type="match status" value="1"/>
</dbReference>
<dbReference type="SUPFAM" id="SSF117074">
    <property type="entry name" value="Hypothetical protein PA1324"/>
    <property type="match status" value="2"/>
</dbReference>
<evidence type="ECO:0000256" key="1">
    <source>
        <dbReference type="ARBA" id="ARBA00004613"/>
    </source>
</evidence>
<dbReference type="NCBIfam" id="TIGR04183">
    <property type="entry name" value="Por_Secre_tail"/>
    <property type="match status" value="1"/>
</dbReference>
<sequence>MAVFAQLSVEVTGENIACFGLSSGTATAEVDNGTAPYTYAWSNGGSTATIRNLNAGTYNVTVTDAGGMTGTGSITLTQPTRVTATISVPNQCEGPFMIAAEPEGGVVPYRYNWSTGADTRAVLVPAGAYCVTVVDANQCGFVACTTLEEDPPTVTLVGVNATCFDADNGSITATPVGGTAPYTYAWSNGRTGQTITGLAPGGYQVTLTDARGCTATASTSISEPPAITGNIFGDNSVCPGVADAFLRINPMGGTPPYSYVWSPGGFTGQGVGPLPAGTYSVVVTDANGCTRTSTFLVTESPEVAVAITGDELLCGLNTRGTLSAAPVSGPVNQYTYQWSTGATTPTITNVGAGTYTVTATDVNGCTGTATATVEVVDVSVSLSSTPVSCFGGNDGTATATASGGTEPYTYVWSNGATTATITGLTVGTYSVTVTEADGCKASGSVQVTAPSRLIISATPTNVVCAGENNGSIDVSVSGGTPAYTYLWSNGATTQDLSNLTAGTYGVTVTDANGCTANTSVVVTQPTPLAITPQITNVACAGDATGAISLTVTGGTPAYTYAWTNGATTRNIQGLVAGSYTVTVTDARGCQLVATYTVTQPPALSLVGLADSTRCFGDNTGSIDITAAGGTAPLSFAWSNGATTEDLMNLAAGTYTVTVTDANECEATRSFVVRSPNALALTATPDNVNCAGGSDGGINLSVTGGTAPYTYLWSNGATGEDLTGLTTGVYTVAVTDANGCRASLSVSVQEPTPLAATGQVTSVACPGDATGSIDLTVTGGTSPYTYLWSTGATTQDVTGLTDGTYTVTITDANACLLTQSFTVTSNPGIAITGTVSPVRCAGGNTGAIDVTVAGGSGTYAYVWSTGATTQDLTGLAAGNYTLTVSDGNACDAVASFTVTEPTDIGVSVTAPTITCGGTPTGTITVLVTGGTPPYTYLWSNGATTAMVSGLAAGSYSVTVTDANGCQDVTSGITLTELPALECAVTILQEATEGNNGSLRVDPSGGTIPYTYAWSNGATTQTISGLAAGVYTATVTDANGCTTTCSATLRALSGLGDFVWEDFNVNGQQDPNEPGIFDYPVYLKNAAGIIIDSTRTDSSGFYAFMGLNPGTYSVLFPEPPGGIRTLANTGNDATDSDGDPAMGGMTQNYTLAPGEFNMTVDAGFFAEPGGVIADPCNCLNNNTNDIDGQFSEAIEVTANVGQTWTIIERANMFTLDSPEPPLAPIPVPIGTTLDFLRFVEGDSTKAVYGISFRLVDSFNYFSVITNGVYELTIANQCFYPIVRYVEAPPEELCRFDEPVVLDGFGLLNGQPLPGTVVFTVNGMEVTEINPADLPLGTNILTAEFTPDDPEECIPILETQIVIFDDCNAKLGDFVWQDNNTNGVQDPGEPGISGVKVTVTSQDGTYMDMTTTDGAGMYMFSVPPGTYKITFEQPADFSPTTPNAGNDALDSDMNPTTLMTPFYTVGPDEMNFTIDAGFVSPCIQNVSNPGTIAASQELCGPGNVPQPLVEIVPASGGIGEIEYLWMFNTVSAGQDIAYWQTVPNSNTPNYAPGPIYQTTYFVRCVRRNNCPFIEGNVLTIEVGDDAVAQVSGPSSVCVGESATFQASNPGAGAQISWTFTGNSSVQTSNSPIVTTTWSTFGSFSATLSVTANGCTSTQVFHVSVLNNPTRCGGNLTASGSVNNLQAREVSVEWMVPADGTDYTFALERSTDGQTFRAIADVTAPAFVTSGDMAMFRYDDVSPLAGRTFYRVRMLDDVHGDMLSNVVELQLGGATTALGRVFPNPATNNNLHVEMSAEATAELAPSVQLYDVRGNAVGPRQFLAPGTGVINLNTSAQAAGVYFLRLTVGDRTETHRVILE</sequence>
<dbReference type="InterPro" id="IPR000601">
    <property type="entry name" value="PKD_dom"/>
</dbReference>
<dbReference type="Gene3D" id="2.60.40.10">
    <property type="entry name" value="Immunoglobulins"/>
    <property type="match status" value="3"/>
</dbReference>
<protein>
    <submittedName>
        <fullName evidence="5">T9SS type A sorting domain-containing protein</fullName>
    </submittedName>
</protein>
<dbReference type="InterPro" id="IPR033764">
    <property type="entry name" value="Sdr_B"/>
</dbReference>